<dbReference type="EMBL" id="KE123599">
    <property type="protein sequence ID" value="EUR74748.1"/>
    <property type="molecule type" value="Genomic_DNA"/>
</dbReference>
<reference evidence="1 2" key="2">
    <citation type="submission" date="2013-02" db="EMBL/GenBank/DDBJ databases">
        <title>The Genome Sequence of Plasmodium falciparum 7G8.</title>
        <authorList>
            <consortium name="The Broad Institute Genome Sequencing Platform"/>
            <consortium name="The Broad Institute Genome Sequencing Center for Infectious Disease"/>
            <person name="Neafsey D."/>
            <person name="Cheeseman I."/>
            <person name="Volkman S."/>
            <person name="Adams J."/>
            <person name="Walker B."/>
            <person name="Young S.K."/>
            <person name="Zeng Q."/>
            <person name="Gargeya S."/>
            <person name="Fitzgerald M."/>
            <person name="Haas B."/>
            <person name="Abouelleil A."/>
            <person name="Alvarado L."/>
            <person name="Arachchi H.M."/>
            <person name="Berlin A.M."/>
            <person name="Chapman S.B."/>
            <person name="Dewar J."/>
            <person name="Goldberg J."/>
            <person name="Griggs A."/>
            <person name="Gujja S."/>
            <person name="Hansen M."/>
            <person name="Howarth C."/>
            <person name="Imamovic A."/>
            <person name="Larimer J."/>
            <person name="McCowan C."/>
            <person name="Murphy C."/>
            <person name="Neiman D."/>
            <person name="Pearson M."/>
            <person name="Priest M."/>
            <person name="Roberts A."/>
            <person name="Saif S."/>
            <person name="Shea T."/>
            <person name="Sisk P."/>
            <person name="Sykes S."/>
            <person name="Wortman J."/>
            <person name="Nusbaum C."/>
            <person name="Birren B."/>
        </authorList>
    </citation>
    <scope>NUCLEOTIDE SEQUENCE [LARGE SCALE GENOMIC DNA]</scope>
    <source>
        <strain evidence="1 2">7G8</strain>
    </source>
</reference>
<dbReference type="Proteomes" id="UP000030688">
    <property type="component" value="Unassembled WGS sequence"/>
</dbReference>
<dbReference type="AlphaFoldDB" id="W7F4K7"/>
<reference evidence="2" key="1">
    <citation type="submission" date="2007-11" db="EMBL/GenBank/DDBJ databases">
        <authorList>
            <consortium name="The Broad Institute Genome Sequencing Platform"/>
            <person name="Volkman S.K."/>
            <person name="Daily J.P."/>
            <person name="Sarr O."/>
            <person name="Ndiaye D."/>
            <person name="Ndir O."/>
            <person name="Mboup S."/>
            <person name="Lukens A."/>
            <person name="Stange-Thomann N."/>
            <person name="Mauceli E."/>
            <person name="Gnerre S."/>
            <person name="Jaffe D."/>
            <person name="Zainoun J."/>
            <person name="Wiegand R.C."/>
            <person name="Birren B."/>
            <person name="Galagan J."/>
            <person name="Lander E."/>
            <person name="Wirth D.F."/>
        </authorList>
    </citation>
    <scope>NUCLEOTIDE SEQUENCE [LARGE SCALE GENOMIC DNA]</scope>
    <source>
        <strain evidence="2">7G8</strain>
    </source>
</reference>
<organism evidence="1 2">
    <name type="scientific">Plasmodium falciparum (isolate 7G8)</name>
    <dbReference type="NCBI Taxonomy" id="57266"/>
    <lineage>
        <taxon>Eukaryota</taxon>
        <taxon>Sar</taxon>
        <taxon>Alveolata</taxon>
        <taxon>Apicomplexa</taxon>
        <taxon>Aconoidasida</taxon>
        <taxon>Haemosporida</taxon>
        <taxon>Plasmodiidae</taxon>
        <taxon>Plasmodium</taxon>
        <taxon>Plasmodium (Laverania)</taxon>
    </lineage>
</organism>
<protein>
    <submittedName>
        <fullName evidence="1">Uncharacterized protein</fullName>
    </submittedName>
</protein>
<accession>W7F4K7</accession>
<sequence length="68" mass="8298">MVKLYKRLMRKEKCRNLKVVDEESLCKNKNLGFSAKIFVECEKVALNYNNIYYISFKERKMFLFKHII</sequence>
<proteinExistence type="predicted"/>
<gene>
    <name evidence="1" type="ORF">PFBG_01580</name>
</gene>
<evidence type="ECO:0000313" key="2">
    <source>
        <dbReference type="Proteomes" id="UP000030688"/>
    </source>
</evidence>
<evidence type="ECO:0000313" key="1">
    <source>
        <dbReference type="EMBL" id="EUR74748.1"/>
    </source>
</evidence>
<name>W7F4K7_PLAF8</name>